<organism evidence="4 5">
    <name type="scientific">Circinella minor</name>
    <dbReference type="NCBI Taxonomy" id="1195481"/>
    <lineage>
        <taxon>Eukaryota</taxon>
        <taxon>Fungi</taxon>
        <taxon>Fungi incertae sedis</taxon>
        <taxon>Mucoromycota</taxon>
        <taxon>Mucoromycotina</taxon>
        <taxon>Mucoromycetes</taxon>
        <taxon>Mucorales</taxon>
        <taxon>Lichtheimiaceae</taxon>
        <taxon>Circinella</taxon>
    </lineage>
</organism>
<gene>
    <name evidence="4" type="ORF">INT45_008523</name>
</gene>
<dbReference type="InterPro" id="IPR013087">
    <property type="entry name" value="Znf_C2H2_type"/>
</dbReference>
<evidence type="ECO:0000313" key="4">
    <source>
        <dbReference type="EMBL" id="KAG2227279.1"/>
    </source>
</evidence>
<feature type="domain" description="C2H2-type" evidence="3">
    <location>
        <begin position="322"/>
        <end position="346"/>
    </location>
</feature>
<evidence type="ECO:0000256" key="1">
    <source>
        <dbReference type="PROSITE-ProRule" id="PRU00042"/>
    </source>
</evidence>
<dbReference type="AlphaFoldDB" id="A0A8H7SBJ5"/>
<sequence length="346" mass="39513">MTRHEQRWQQLLVTRAGQHLQEGQQSIDLPEQNPHQHLQQLENYDNLGYADTIPHHSCNRQNSIHDRNTLLFSSQSQSSSSSRGPYMELLSCPFEEDTILQNFLGEASQQQEDSMVTAPSPTMHIFYSNTNNSMVDQAISESLGNSSYYDPSSAMNHQQLLFPSHQQMITQSYHQGSQSPMEIQHDNYLDENLLFSMSSKSHHQHNNFIHASTSPCSLSPVMAPEPKSTSISINNVSNNNSPMVTEDSEQEQSPDSSPNINETENLPSDTDDEESGDYYERNNGAGPRFYCSRCPGAGQKGYRRLRELLSRHIRPFHYDVRFRCNTCGKKYTRSDSLTLHKNRKQH</sequence>
<dbReference type="GO" id="GO:0008270">
    <property type="term" value="F:zinc ion binding"/>
    <property type="evidence" value="ECO:0007669"/>
    <property type="project" value="UniProtKB-KW"/>
</dbReference>
<dbReference type="Gene3D" id="3.30.160.60">
    <property type="entry name" value="Classic Zinc Finger"/>
    <property type="match status" value="1"/>
</dbReference>
<feature type="region of interest" description="Disordered" evidence="2">
    <location>
        <begin position="219"/>
        <end position="282"/>
    </location>
</feature>
<accession>A0A8H7SBJ5</accession>
<feature type="compositionally biased region" description="Polar residues" evidence="2">
    <location>
        <begin position="259"/>
        <end position="268"/>
    </location>
</feature>
<evidence type="ECO:0000313" key="5">
    <source>
        <dbReference type="Proteomes" id="UP000646827"/>
    </source>
</evidence>
<dbReference type="EMBL" id="JAEPRB010000009">
    <property type="protein sequence ID" value="KAG2227279.1"/>
    <property type="molecule type" value="Genomic_DNA"/>
</dbReference>
<keyword evidence="1" id="KW-0862">Zinc</keyword>
<comment type="caution">
    <text evidence="4">The sequence shown here is derived from an EMBL/GenBank/DDBJ whole genome shotgun (WGS) entry which is preliminary data.</text>
</comment>
<keyword evidence="5" id="KW-1185">Reference proteome</keyword>
<name>A0A8H7SBJ5_9FUNG</name>
<dbReference type="OrthoDB" id="10407452at2759"/>
<keyword evidence="1" id="KW-0479">Metal-binding</keyword>
<keyword evidence="1" id="KW-0863">Zinc-finger</keyword>
<proteinExistence type="predicted"/>
<evidence type="ECO:0000259" key="3">
    <source>
        <dbReference type="PROSITE" id="PS50157"/>
    </source>
</evidence>
<reference evidence="4 5" key="1">
    <citation type="submission" date="2020-12" db="EMBL/GenBank/DDBJ databases">
        <title>Metabolic potential, ecology and presence of endohyphal bacteria is reflected in genomic diversity of Mucoromycotina.</title>
        <authorList>
            <person name="Muszewska A."/>
            <person name="Okrasinska A."/>
            <person name="Steczkiewicz K."/>
            <person name="Drgas O."/>
            <person name="Orlowska M."/>
            <person name="Perlinska-Lenart U."/>
            <person name="Aleksandrzak-Piekarczyk T."/>
            <person name="Szatraj K."/>
            <person name="Zielenkiewicz U."/>
            <person name="Pilsyk S."/>
            <person name="Malc E."/>
            <person name="Mieczkowski P."/>
            <person name="Kruszewska J.S."/>
            <person name="Biernat P."/>
            <person name="Pawlowska J."/>
        </authorList>
    </citation>
    <scope>NUCLEOTIDE SEQUENCE [LARGE SCALE GENOMIC DNA]</scope>
    <source>
        <strain evidence="4 5">CBS 142.35</strain>
    </source>
</reference>
<dbReference type="Proteomes" id="UP000646827">
    <property type="component" value="Unassembled WGS sequence"/>
</dbReference>
<dbReference type="PROSITE" id="PS50157">
    <property type="entry name" value="ZINC_FINGER_C2H2_2"/>
    <property type="match status" value="1"/>
</dbReference>
<evidence type="ECO:0000256" key="2">
    <source>
        <dbReference type="SAM" id="MobiDB-lite"/>
    </source>
</evidence>
<feature type="compositionally biased region" description="Low complexity" evidence="2">
    <location>
        <begin position="228"/>
        <end position="241"/>
    </location>
</feature>
<dbReference type="PROSITE" id="PS00028">
    <property type="entry name" value="ZINC_FINGER_C2H2_1"/>
    <property type="match status" value="1"/>
</dbReference>
<protein>
    <recommendedName>
        <fullName evidence="3">C2H2-type domain-containing protein</fullName>
    </recommendedName>
</protein>